<accession>A0A2N6PHM1</accession>
<feature type="binding site" evidence="8">
    <location>
        <position position="243"/>
    </location>
    <ligand>
        <name>Zn(2+)</name>
        <dbReference type="ChEBI" id="CHEBI:29105"/>
    </ligand>
</feature>
<evidence type="ECO:0000256" key="8">
    <source>
        <dbReference type="PIRSR" id="PIRSR038994-3"/>
    </source>
</evidence>
<feature type="binding site" evidence="7">
    <location>
        <position position="278"/>
    </location>
    <ligand>
        <name>substrate</name>
    </ligand>
</feature>
<gene>
    <name evidence="10" type="primary">nagA</name>
    <name evidence="10" type="ORF">CJ198_07390</name>
</gene>
<feature type="active site" description="Proton donor/acceptor" evidence="6">
    <location>
        <position position="300"/>
    </location>
</feature>
<proteinExistence type="inferred from homology"/>
<dbReference type="InterPro" id="IPR006680">
    <property type="entry name" value="Amidohydro-rel"/>
</dbReference>
<dbReference type="EMBL" id="PNFZ01000003">
    <property type="protein sequence ID" value="PMB98183.1"/>
    <property type="molecule type" value="Genomic_DNA"/>
</dbReference>
<feature type="domain" description="Amidohydrolase-related" evidence="9">
    <location>
        <begin position="68"/>
        <end position="405"/>
    </location>
</feature>
<dbReference type="InterPro" id="IPR003764">
    <property type="entry name" value="GlcNAc_6-P_deAcase"/>
</dbReference>
<feature type="binding site" evidence="8">
    <location>
        <position position="222"/>
    </location>
    <ligand>
        <name>Zn(2+)</name>
        <dbReference type="ChEBI" id="CHEBI:29105"/>
    </ligand>
</feature>
<dbReference type="SUPFAM" id="SSF51556">
    <property type="entry name" value="Metallo-dependent hydrolases"/>
    <property type="match status" value="1"/>
</dbReference>
<feature type="binding site" evidence="7">
    <location>
        <begin position="334"/>
        <end position="336"/>
    </location>
    <ligand>
        <name>substrate</name>
    </ligand>
</feature>
<name>A0A2N6PHM1_9MICO</name>
<dbReference type="PANTHER" id="PTHR11113">
    <property type="entry name" value="N-ACETYLGLUCOSAMINE-6-PHOSPHATE DEACETYLASE"/>
    <property type="match status" value="1"/>
</dbReference>
<dbReference type="OrthoDB" id="9776488at2"/>
<comment type="similarity">
    <text evidence="1 5">Belongs to the metallo-dependent hydrolases superfamily. NagA family.</text>
</comment>
<feature type="binding site" evidence="7">
    <location>
        <position position="167"/>
    </location>
    <ligand>
        <name>substrate</name>
    </ligand>
</feature>
<dbReference type="RefSeq" id="WP_102161979.1">
    <property type="nucleotide sequence ID" value="NZ_JALXPL010000016.1"/>
</dbReference>
<evidence type="ECO:0000256" key="2">
    <source>
        <dbReference type="ARBA" id="ARBA00022723"/>
    </source>
</evidence>
<keyword evidence="3 5" id="KW-0378">Hydrolase</keyword>
<evidence type="ECO:0000256" key="5">
    <source>
        <dbReference type="PIRNR" id="PIRNR038994"/>
    </source>
</evidence>
<dbReference type="GO" id="GO:0008448">
    <property type="term" value="F:N-acetylglucosamine-6-phosphate deacetylase activity"/>
    <property type="evidence" value="ECO:0007669"/>
    <property type="project" value="InterPro"/>
</dbReference>
<dbReference type="PANTHER" id="PTHR11113:SF14">
    <property type="entry name" value="N-ACETYLGLUCOSAMINE-6-PHOSPHATE DEACETYLASE"/>
    <property type="match status" value="1"/>
</dbReference>
<reference evidence="10 11" key="1">
    <citation type="submission" date="2017-09" db="EMBL/GenBank/DDBJ databases">
        <title>Bacterial strain isolated from the female urinary microbiota.</title>
        <authorList>
            <person name="Thomas-White K."/>
            <person name="Kumar N."/>
            <person name="Forster S."/>
            <person name="Putonti C."/>
            <person name="Lawley T."/>
            <person name="Wolfe A.J."/>
        </authorList>
    </citation>
    <scope>NUCLEOTIDE SEQUENCE [LARGE SCALE GENOMIC DNA]</scope>
    <source>
        <strain evidence="10 11">UMB0680</strain>
    </source>
</reference>
<dbReference type="GO" id="GO:0006046">
    <property type="term" value="P:N-acetylglucosamine catabolic process"/>
    <property type="evidence" value="ECO:0007669"/>
    <property type="project" value="TreeGrafter"/>
</dbReference>
<evidence type="ECO:0000256" key="1">
    <source>
        <dbReference type="ARBA" id="ARBA00010716"/>
    </source>
</evidence>
<dbReference type="SUPFAM" id="SSF51338">
    <property type="entry name" value="Composite domain of metallo-dependent hydrolases"/>
    <property type="match status" value="1"/>
</dbReference>
<dbReference type="GO" id="GO:0046872">
    <property type="term" value="F:metal ion binding"/>
    <property type="evidence" value="ECO:0007669"/>
    <property type="project" value="UniProtKB-KW"/>
</dbReference>
<organism evidence="10 11">
    <name type="scientific">Brevibacterium luteolum</name>
    <dbReference type="NCBI Taxonomy" id="199591"/>
    <lineage>
        <taxon>Bacteria</taxon>
        <taxon>Bacillati</taxon>
        <taxon>Actinomycetota</taxon>
        <taxon>Actinomycetes</taxon>
        <taxon>Micrococcales</taxon>
        <taxon>Brevibacteriaceae</taxon>
        <taxon>Brevibacterium</taxon>
    </lineage>
</organism>
<evidence type="ECO:0000256" key="3">
    <source>
        <dbReference type="ARBA" id="ARBA00022801"/>
    </source>
</evidence>
<keyword evidence="11" id="KW-1185">Reference proteome</keyword>
<evidence type="ECO:0000256" key="4">
    <source>
        <dbReference type="ARBA" id="ARBA00023277"/>
    </source>
</evidence>
<dbReference type="InterPro" id="IPR011059">
    <property type="entry name" value="Metal-dep_hydrolase_composite"/>
</dbReference>
<feature type="binding site" evidence="8">
    <location>
        <position position="156"/>
    </location>
    <ligand>
        <name>Zn(2+)</name>
        <dbReference type="ChEBI" id="CHEBI:29105"/>
    </ligand>
</feature>
<dbReference type="NCBIfam" id="TIGR00221">
    <property type="entry name" value="nagA"/>
    <property type="match status" value="1"/>
</dbReference>
<dbReference type="InterPro" id="IPR032466">
    <property type="entry name" value="Metal_Hydrolase"/>
</dbReference>
<feature type="binding site" evidence="7">
    <location>
        <position position="254"/>
    </location>
    <ligand>
        <name>substrate</name>
    </ligand>
</feature>
<sequence length="410" mass="41917">MSESADQQASTQPGAGTLLIDDVRLVDAERDIASGWVLADATGILDLGAGTVPEVPAGCQRVAGAGRVLTPGLVDMHSHGAGGGSFDGGPEEVATALATTAAHGVTRSMLSLVTSSADDIVETLQSIAAHADKQASDAGADSEDPAGAGILGVHLEGPFISPDKAGAHDVALMQHPTPELIDRFAEAGGGWLRYFTIAPELPGALESISHAARQGIRMGVGHTVADYATTRAAFDAGATLLTHAFNAMPGIHHREPGPIIAALDDERVTIELILDGVHVVEPVAAHLWQACRGRLALITDAMSAAGFGDGNYMLGKLAVTVENGVAHLTGTDTIAGSTLTLDSALRRAIGLGVGLQEAIAAATSVPAASLGLADRYGTLAPGQAADFVLWGDDMTVTGVFRDGREMRSER</sequence>
<dbReference type="Proteomes" id="UP000235703">
    <property type="component" value="Unassembled WGS sequence"/>
</dbReference>
<keyword evidence="2 8" id="KW-0479">Metal-binding</keyword>
<evidence type="ECO:0000313" key="11">
    <source>
        <dbReference type="Proteomes" id="UP000235703"/>
    </source>
</evidence>
<protein>
    <submittedName>
        <fullName evidence="10">N-acetylglucosamine-6-phosphate deacetylase</fullName>
    </submittedName>
</protein>
<evidence type="ECO:0000313" key="10">
    <source>
        <dbReference type="EMBL" id="PMB98183.1"/>
    </source>
</evidence>
<dbReference type="PIRSF" id="PIRSF038994">
    <property type="entry name" value="NagA"/>
    <property type="match status" value="1"/>
</dbReference>
<evidence type="ECO:0000259" key="9">
    <source>
        <dbReference type="Pfam" id="PF01979"/>
    </source>
</evidence>
<comment type="caution">
    <text evidence="10">The sequence shown here is derived from an EMBL/GenBank/DDBJ whole genome shotgun (WGS) entry which is preliminary data.</text>
</comment>
<evidence type="ECO:0000256" key="7">
    <source>
        <dbReference type="PIRSR" id="PIRSR038994-2"/>
    </source>
</evidence>
<dbReference type="Gene3D" id="3.20.20.140">
    <property type="entry name" value="Metal-dependent hydrolases"/>
    <property type="match status" value="1"/>
</dbReference>
<dbReference type="AlphaFoldDB" id="A0A2N6PHM1"/>
<comment type="cofactor">
    <cofactor evidence="8">
        <name>a divalent metal cation</name>
        <dbReference type="ChEBI" id="CHEBI:60240"/>
    </cofactor>
    <text evidence="8">Binds 1 divalent metal cation per subunit.</text>
</comment>
<feature type="binding site" evidence="7">
    <location>
        <begin position="246"/>
        <end position="247"/>
    </location>
    <ligand>
        <name>substrate</name>
    </ligand>
</feature>
<dbReference type="Pfam" id="PF01979">
    <property type="entry name" value="Amidohydro_1"/>
    <property type="match status" value="1"/>
</dbReference>
<keyword evidence="4 5" id="KW-0119">Carbohydrate metabolism</keyword>
<dbReference type="Gene3D" id="2.30.40.10">
    <property type="entry name" value="Urease, subunit C, domain 1"/>
    <property type="match status" value="1"/>
</dbReference>
<evidence type="ECO:0000256" key="6">
    <source>
        <dbReference type="PIRSR" id="PIRSR038994-1"/>
    </source>
</evidence>